<proteinExistence type="predicted"/>
<dbReference type="OrthoDB" id="10624707at2759"/>
<evidence type="ECO:0000313" key="2">
    <source>
        <dbReference type="Proteomes" id="UP000008068"/>
    </source>
</evidence>
<dbReference type="EMBL" id="GL379802">
    <property type="protein sequence ID" value="EGT37446.1"/>
    <property type="molecule type" value="Genomic_DNA"/>
</dbReference>
<accession>G0MMG4</accession>
<dbReference type="Pfam" id="PF12078">
    <property type="entry name" value="DUF3557"/>
    <property type="match status" value="1"/>
</dbReference>
<dbReference type="OMA" id="FEFMIND"/>
<evidence type="ECO:0000313" key="1">
    <source>
        <dbReference type="EMBL" id="EGT37446.1"/>
    </source>
</evidence>
<dbReference type="InParanoid" id="G0MMG4"/>
<keyword evidence="2" id="KW-1185">Reference proteome</keyword>
<dbReference type="Proteomes" id="UP000008068">
    <property type="component" value="Unassembled WGS sequence"/>
</dbReference>
<dbReference type="PANTHER" id="PTHR31379">
    <property type="entry name" value="F-BOX C PROTEIN-RELATED-RELATED"/>
    <property type="match status" value="1"/>
</dbReference>
<protein>
    <submittedName>
        <fullName evidence="1">Uncharacterized protein</fullName>
    </submittedName>
</protein>
<organism evidence="2">
    <name type="scientific">Caenorhabditis brenneri</name>
    <name type="common">Nematode worm</name>
    <dbReference type="NCBI Taxonomy" id="135651"/>
    <lineage>
        <taxon>Eukaryota</taxon>
        <taxon>Metazoa</taxon>
        <taxon>Ecdysozoa</taxon>
        <taxon>Nematoda</taxon>
        <taxon>Chromadorea</taxon>
        <taxon>Rhabditida</taxon>
        <taxon>Rhabditina</taxon>
        <taxon>Rhabditomorpha</taxon>
        <taxon>Rhabditoidea</taxon>
        <taxon>Rhabditidae</taxon>
        <taxon>Peloderinae</taxon>
        <taxon>Caenorhabditis</taxon>
    </lineage>
</organism>
<dbReference type="eggNOG" id="ENOG502TK6R">
    <property type="taxonomic scope" value="Eukaryota"/>
</dbReference>
<reference evidence="2" key="1">
    <citation type="submission" date="2011-07" db="EMBL/GenBank/DDBJ databases">
        <authorList>
            <consortium name="Caenorhabditis brenneri Sequencing and Analysis Consortium"/>
            <person name="Wilson R.K."/>
        </authorList>
    </citation>
    <scope>NUCLEOTIDE SEQUENCE [LARGE SCALE GENOMIC DNA]</scope>
    <source>
        <strain evidence="2">PB2801</strain>
    </source>
</reference>
<dbReference type="HOGENOM" id="CLU_042576_0_0_1"/>
<name>G0MMG4_CAEBE</name>
<sequence length="363" mass="42195">MDTYNNRPMSYESSKILLQYLEANTRFQLSNRIPSIRKMEKLVPMKLHTLKFSLFEFMINDTRYKLGTCRDYPTGVEVLYGHQNDNLKGGVQWDLDQYGFRNFSDGDVVTPGDLVIKDPFLAEPNPPDYEFLESTLRVFKWVSAKRSGQEMDPLDEHIQEGFLVYQNPEITNEFLQKTISELEATLAPFRCRRERTQRPFTTSIQLTVVSPGGEFQIWRKPTVHPVQNTIFKLYEAQKQLADRLFGNRADNVCVKNFEITSDHLHPLMIVRLPPSFQIKIESLTIRENAPTICNAIQDLVHESSYPLRKVEYKGRNRLTVHPTIAGARELHFVFYVFAGIQELLLFRNHNISITSTWETILSL</sequence>
<dbReference type="PANTHER" id="PTHR31379:SF1">
    <property type="entry name" value="F-BOX C PROTEIN-RELATED"/>
    <property type="match status" value="1"/>
</dbReference>
<dbReference type="AlphaFoldDB" id="G0MMG4"/>
<dbReference type="InterPro" id="IPR021942">
    <property type="entry name" value="DUF3557"/>
</dbReference>
<gene>
    <name evidence="1" type="ORF">CAEBREN_18787</name>
</gene>
<dbReference type="FunCoup" id="G0MMG4">
    <property type="interactions" value="390"/>
</dbReference>